<dbReference type="AlphaFoldDB" id="A0A0F9N7B8"/>
<evidence type="ECO:0000313" key="1">
    <source>
        <dbReference type="EMBL" id="KKM77322.1"/>
    </source>
</evidence>
<sequence>MKIEEALDVIAESLDTIDYCEIERRLLHAIQKKHAIEDLYFYEGSGWFYCSTKDPRKDHDMISHPNINVFTPTHELLRRVSNLVAGKWCIVCHEGQKFDNIDDLKRYHLTKKLAGIK</sequence>
<accession>A0A0F9N7B8</accession>
<comment type="caution">
    <text evidence="1">The sequence shown here is derived from an EMBL/GenBank/DDBJ whole genome shotgun (WGS) entry which is preliminary data.</text>
</comment>
<organism evidence="1">
    <name type="scientific">marine sediment metagenome</name>
    <dbReference type="NCBI Taxonomy" id="412755"/>
    <lineage>
        <taxon>unclassified sequences</taxon>
        <taxon>metagenomes</taxon>
        <taxon>ecological metagenomes</taxon>
    </lineage>
</organism>
<proteinExistence type="predicted"/>
<gene>
    <name evidence="1" type="ORF">LCGC14_1371250</name>
</gene>
<name>A0A0F9N7B8_9ZZZZ</name>
<protein>
    <submittedName>
        <fullName evidence="1">Uncharacterized protein</fullName>
    </submittedName>
</protein>
<dbReference type="EMBL" id="LAZR01008661">
    <property type="protein sequence ID" value="KKM77322.1"/>
    <property type="molecule type" value="Genomic_DNA"/>
</dbReference>
<reference evidence="1" key="1">
    <citation type="journal article" date="2015" name="Nature">
        <title>Complex archaea that bridge the gap between prokaryotes and eukaryotes.</title>
        <authorList>
            <person name="Spang A."/>
            <person name="Saw J.H."/>
            <person name="Jorgensen S.L."/>
            <person name="Zaremba-Niedzwiedzka K."/>
            <person name="Martijn J."/>
            <person name="Lind A.E."/>
            <person name="van Eijk R."/>
            <person name="Schleper C."/>
            <person name="Guy L."/>
            <person name="Ettema T.J."/>
        </authorList>
    </citation>
    <scope>NUCLEOTIDE SEQUENCE</scope>
</reference>